<keyword evidence="3" id="KW-1185">Reference proteome</keyword>
<accession>A0A0F0CU09</accession>
<gene>
    <name evidence="2" type="ORF">OMAG_000608</name>
</gene>
<organism evidence="2 3">
    <name type="scientific">Candidatus Omnitrophus magneticus</name>
    <dbReference type="NCBI Taxonomy" id="1609969"/>
    <lineage>
        <taxon>Bacteria</taxon>
        <taxon>Pseudomonadati</taxon>
        <taxon>Candidatus Omnitrophota</taxon>
        <taxon>Candidatus Omnitrophus</taxon>
    </lineage>
</organism>
<evidence type="ECO:0000313" key="2">
    <source>
        <dbReference type="EMBL" id="KJJ85519.1"/>
    </source>
</evidence>
<dbReference type="EMBL" id="JYNY01000130">
    <property type="protein sequence ID" value="KJJ85519.1"/>
    <property type="molecule type" value="Genomic_DNA"/>
</dbReference>
<dbReference type="Proteomes" id="UP000033428">
    <property type="component" value="Unassembled WGS sequence"/>
</dbReference>
<comment type="caution">
    <text evidence="2">The sequence shown here is derived from an EMBL/GenBank/DDBJ whole genome shotgun (WGS) entry which is preliminary data.</text>
</comment>
<feature type="compositionally biased region" description="Basic and acidic residues" evidence="1">
    <location>
        <begin position="295"/>
        <end position="308"/>
    </location>
</feature>
<evidence type="ECO:0000313" key="3">
    <source>
        <dbReference type="Proteomes" id="UP000033428"/>
    </source>
</evidence>
<evidence type="ECO:0000256" key="1">
    <source>
        <dbReference type="SAM" id="MobiDB-lite"/>
    </source>
</evidence>
<sequence>MSYKKRRKKTIDIKGFSLLNLEKIYCFLLDIQEQSQLTDSEDVTLSLLSPNRDKFPLIKDKVMACSVKDWRDDVISYLVGLGIIKCEGVNRPLCYYPGAEHFQGIELTVPSRKEFAQFLKKVGDQHRKASGEDEAHNKFESAGNIKENIALAPTITRAEMKYAKEYSRKDVITFTNKKKGARNYIVLVNGHEVKIQYEKFVVLLYLAIASKTGNNNGWVTKDNYENEQLIGIDTPQMHKIVNKLRDSIKPIEPDCEVSIIENITGDSKYRLSTMPSRIKANVKWLKKKHAQVRAEIQEERKKKGKDEMDNADEGSKSSSYADAKMAYDVMKRKAR</sequence>
<feature type="region of interest" description="Disordered" evidence="1">
    <location>
        <begin position="293"/>
        <end position="324"/>
    </location>
</feature>
<proteinExistence type="predicted"/>
<name>A0A0F0CU09_9BACT</name>
<protein>
    <submittedName>
        <fullName evidence="2">Uncharacterized protein</fullName>
    </submittedName>
</protein>
<reference evidence="2 3" key="1">
    <citation type="submission" date="2015-02" db="EMBL/GenBank/DDBJ databases">
        <title>Single-cell genomics of uncultivated deep-branching MTB reveals a conserved set of magnetosome genes.</title>
        <authorList>
            <person name="Kolinko S."/>
            <person name="Richter M."/>
            <person name="Glockner F.O."/>
            <person name="Brachmann A."/>
            <person name="Schuler D."/>
        </authorList>
    </citation>
    <scope>NUCLEOTIDE SEQUENCE [LARGE SCALE GENOMIC DNA]</scope>
    <source>
        <strain evidence="2">SKK-01</strain>
    </source>
</reference>
<dbReference type="AlphaFoldDB" id="A0A0F0CU09"/>